<feature type="compositionally biased region" description="Polar residues" evidence="11">
    <location>
        <begin position="755"/>
        <end position="810"/>
    </location>
</feature>
<accession>A0A2B7ZFT0</accession>
<dbReference type="PROSITE" id="PS00107">
    <property type="entry name" value="PROTEIN_KINASE_ATP"/>
    <property type="match status" value="1"/>
</dbReference>
<feature type="compositionally biased region" description="Polar residues" evidence="11">
    <location>
        <begin position="1110"/>
        <end position="1119"/>
    </location>
</feature>
<feature type="compositionally biased region" description="Low complexity" evidence="11">
    <location>
        <begin position="82"/>
        <end position="92"/>
    </location>
</feature>
<comment type="catalytic activity">
    <reaction evidence="8">
        <text>L-threonyl-[protein] + ATP = O-phospho-L-threonyl-[protein] + ADP + H(+)</text>
        <dbReference type="Rhea" id="RHEA:46608"/>
        <dbReference type="Rhea" id="RHEA-COMP:11060"/>
        <dbReference type="Rhea" id="RHEA-COMP:11605"/>
        <dbReference type="ChEBI" id="CHEBI:15378"/>
        <dbReference type="ChEBI" id="CHEBI:30013"/>
        <dbReference type="ChEBI" id="CHEBI:30616"/>
        <dbReference type="ChEBI" id="CHEBI:61977"/>
        <dbReference type="ChEBI" id="CHEBI:456216"/>
        <dbReference type="EC" id="2.7.11.1"/>
    </reaction>
</comment>
<feature type="compositionally biased region" description="Polar residues" evidence="11">
    <location>
        <begin position="1021"/>
        <end position="1034"/>
    </location>
</feature>
<feature type="compositionally biased region" description="Polar residues" evidence="11">
    <location>
        <begin position="93"/>
        <end position="107"/>
    </location>
</feature>
<evidence type="ECO:0000313" key="13">
    <source>
        <dbReference type="EMBL" id="PGH35324.1"/>
    </source>
</evidence>
<dbReference type="InterPro" id="IPR008271">
    <property type="entry name" value="Ser/Thr_kinase_AS"/>
</dbReference>
<dbReference type="InterPro" id="IPR000719">
    <property type="entry name" value="Prot_kinase_dom"/>
</dbReference>
<dbReference type="SMART" id="SM00220">
    <property type="entry name" value="S_TKc"/>
    <property type="match status" value="1"/>
</dbReference>
<proteinExistence type="predicted"/>
<dbReference type="GO" id="GO:0005737">
    <property type="term" value="C:cytoplasm"/>
    <property type="evidence" value="ECO:0007669"/>
    <property type="project" value="TreeGrafter"/>
</dbReference>
<feature type="compositionally biased region" description="Basic and acidic residues" evidence="11">
    <location>
        <begin position="152"/>
        <end position="178"/>
    </location>
</feature>
<feature type="compositionally biased region" description="Basic and acidic residues" evidence="11">
    <location>
        <begin position="280"/>
        <end position="297"/>
    </location>
</feature>
<keyword evidence="2" id="KW-0723">Serine/threonine-protein kinase</keyword>
<evidence type="ECO:0000256" key="6">
    <source>
        <dbReference type="ARBA" id="ARBA00022777"/>
    </source>
</evidence>
<feature type="compositionally biased region" description="Low complexity" evidence="11">
    <location>
        <begin position="719"/>
        <end position="745"/>
    </location>
</feature>
<feature type="binding site" evidence="10">
    <location>
        <position position="334"/>
    </location>
    <ligand>
        <name>ATP</name>
        <dbReference type="ChEBI" id="CHEBI:30616"/>
    </ligand>
</feature>
<name>A0A2B7ZFT0_9EURO</name>
<dbReference type="PROSITE" id="PS00108">
    <property type="entry name" value="PROTEIN_KINASE_ST"/>
    <property type="match status" value="1"/>
</dbReference>
<keyword evidence="6 13" id="KW-0418">Kinase</keyword>
<dbReference type="PANTHER" id="PTHR24346:SF110">
    <property type="entry name" value="NON-SPECIFIC SERINE_THREONINE PROTEIN KINASE"/>
    <property type="match status" value="1"/>
</dbReference>
<evidence type="ECO:0000256" key="8">
    <source>
        <dbReference type="ARBA" id="ARBA00047899"/>
    </source>
</evidence>
<dbReference type="GO" id="GO:0005524">
    <property type="term" value="F:ATP binding"/>
    <property type="evidence" value="ECO:0007669"/>
    <property type="project" value="UniProtKB-UniRule"/>
</dbReference>
<dbReference type="InterPro" id="IPR017441">
    <property type="entry name" value="Protein_kinase_ATP_BS"/>
</dbReference>
<reference evidence="13 14" key="1">
    <citation type="submission" date="2017-10" db="EMBL/GenBank/DDBJ databases">
        <title>Comparative genomics in systemic dimorphic fungi from Ajellomycetaceae.</title>
        <authorList>
            <person name="Munoz J.F."/>
            <person name="Mcewen J.G."/>
            <person name="Clay O.K."/>
            <person name="Cuomo C.A."/>
        </authorList>
    </citation>
    <scope>NUCLEOTIDE SEQUENCE [LARGE SCALE GENOMIC DNA]</scope>
    <source>
        <strain evidence="13 14">UAMH4076</strain>
    </source>
</reference>
<dbReference type="InterPro" id="IPR011009">
    <property type="entry name" value="Kinase-like_dom_sf"/>
</dbReference>
<dbReference type="PANTHER" id="PTHR24346">
    <property type="entry name" value="MAP/MICROTUBULE AFFINITY-REGULATING KINASE"/>
    <property type="match status" value="1"/>
</dbReference>
<dbReference type="EC" id="2.7.11.1" evidence="1"/>
<protein>
    <recommendedName>
        <fullName evidence="1">non-specific serine/threonine protein kinase</fullName>
        <ecNumber evidence="1">2.7.11.1</ecNumber>
    </recommendedName>
</protein>
<feature type="region of interest" description="Disordered" evidence="11">
    <location>
        <begin position="264"/>
        <end position="297"/>
    </location>
</feature>
<feature type="compositionally biased region" description="Basic and acidic residues" evidence="11">
    <location>
        <begin position="937"/>
        <end position="947"/>
    </location>
</feature>
<evidence type="ECO:0000313" key="14">
    <source>
        <dbReference type="Proteomes" id="UP000226031"/>
    </source>
</evidence>
<dbReference type="GO" id="GO:0035556">
    <property type="term" value="P:intracellular signal transduction"/>
    <property type="evidence" value="ECO:0007669"/>
    <property type="project" value="TreeGrafter"/>
</dbReference>
<evidence type="ECO:0000256" key="10">
    <source>
        <dbReference type="PROSITE-ProRule" id="PRU10141"/>
    </source>
</evidence>
<evidence type="ECO:0000256" key="5">
    <source>
        <dbReference type="ARBA" id="ARBA00022741"/>
    </source>
</evidence>
<feature type="compositionally biased region" description="Polar residues" evidence="11">
    <location>
        <begin position="647"/>
        <end position="666"/>
    </location>
</feature>
<dbReference type="SUPFAM" id="SSF56112">
    <property type="entry name" value="Protein kinase-like (PK-like)"/>
    <property type="match status" value="1"/>
</dbReference>
<keyword evidence="7 10" id="KW-0067">ATP-binding</keyword>
<feature type="compositionally biased region" description="Low complexity" evidence="11">
    <location>
        <begin position="904"/>
        <end position="919"/>
    </location>
</feature>
<comment type="catalytic activity">
    <reaction evidence="9">
        <text>L-seryl-[protein] + ATP = O-phospho-L-seryl-[protein] + ADP + H(+)</text>
        <dbReference type="Rhea" id="RHEA:17989"/>
        <dbReference type="Rhea" id="RHEA-COMP:9863"/>
        <dbReference type="Rhea" id="RHEA-COMP:11604"/>
        <dbReference type="ChEBI" id="CHEBI:15378"/>
        <dbReference type="ChEBI" id="CHEBI:29999"/>
        <dbReference type="ChEBI" id="CHEBI:30616"/>
        <dbReference type="ChEBI" id="CHEBI:83421"/>
        <dbReference type="ChEBI" id="CHEBI:456216"/>
        <dbReference type="EC" id="2.7.11.1"/>
    </reaction>
</comment>
<dbReference type="FunFam" id="1.10.510.10:FF:000397">
    <property type="entry name" value="Serine/threonine-protein kinase KIN4"/>
    <property type="match status" value="1"/>
</dbReference>
<dbReference type="GO" id="GO:0000011">
    <property type="term" value="P:vacuole inheritance"/>
    <property type="evidence" value="ECO:0007669"/>
    <property type="project" value="UniProtKB-ARBA"/>
</dbReference>
<feature type="region of interest" description="Disordered" evidence="11">
    <location>
        <begin position="1"/>
        <end position="232"/>
    </location>
</feature>
<dbReference type="STRING" id="73230.A0A2B7ZFT0"/>
<dbReference type="AlphaFoldDB" id="A0A2B7ZFT0"/>
<feature type="compositionally biased region" description="Basic and acidic residues" evidence="11">
    <location>
        <begin position="1160"/>
        <end position="1173"/>
    </location>
</feature>
<gene>
    <name evidence="13" type="ORF">GX50_01788</name>
</gene>
<dbReference type="Gene3D" id="1.10.510.10">
    <property type="entry name" value="Transferase(Phosphotransferase) domain 1"/>
    <property type="match status" value="1"/>
</dbReference>
<evidence type="ECO:0000256" key="2">
    <source>
        <dbReference type="ARBA" id="ARBA00022527"/>
    </source>
</evidence>
<dbReference type="EMBL" id="PDND01000023">
    <property type="protein sequence ID" value="PGH35324.1"/>
    <property type="molecule type" value="Genomic_DNA"/>
</dbReference>
<keyword evidence="4" id="KW-0808">Transferase</keyword>
<evidence type="ECO:0000256" key="7">
    <source>
        <dbReference type="ARBA" id="ARBA00022840"/>
    </source>
</evidence>
<comment type="caution">
    <text evidence="13">The sequence shown here is derived from an EMBL/GenBank/DDBJ whole genome shotgun (WGS) entry which is preliminary data.</text>
</comment>
<feature type="compositionally biased region" description="Basic and acidic residues" evidence="11">
    <location>
        <begin position="667"/>
        <end position="676"/>
    </location>
</feature>
<evidence type="ECO:0000259" key="12">
    <source>
        <dbReference type="PROSITE" id="PS50011"/>
    </source>
</evidence>
<keyword evidence="14" id="KW-1185">Reference proteome</keyword>
<feature type="region of interest" description="Disordered" evidence="11">
    <location>
        <begin position="1003"/>
        <end position="1053"/>
    </location>
</feature>
<dbReference type="FunFam" id="3.30.200.20:FF:000042">
    <property type="entry name" value="Aurora kinase A"/>
    <property type="match status" value="1"/>
</dbReference>
<feature type="compositionally biased region" description="Polar residues" evidence="11">
    <location>
        <begin position="1"/>
        <end position="26"/>
    </location>
</feature>
<feature type="compositionally biased region" description="Basic and acidic residues" evidence="11">
    <location>
        <begin position="956"/>
        <end position="966"/>
    </location>
</feature>
<feature type="compositionally biased region" description="Polar residues" evidence="11">
    <location>
        <begin position="848"/>
        <end position="885"/>
    </location>
</feature>
<evidence type="ECO:0000256" key="9">
    <source>
        <dbReference type="ARBA" id="ARBA00048679"/>
    </source>
</evidence>
<dbReference type="Proteomes" id="UP000226031">
    <property type="component" value="Unassembled WGS sequence"/>
</dbReference>
<organism evidence="13 14">
    <name type="scientific">[Emmonsia] crescens</name>
    <dbReference type="NCBI Taxonomy" id="73230"/>
    <lineage>
        <taxon>Eukaryota</taxon>
        <taxon>Fungi</taxon>
        <taxon>Dikarya</taxon>
        <taxon>Ascomycota</taxon>
        <taxon>Pezizomycotina</taxon>
        <taxon>Eurotiomycetes</taxon>
        <taxon>Eurotiomycetidae</taxon>
        <taxon>Onygenales</taxon>
        <taxon>Ajellomycetaceae</taxon>
        <taxon>Emergomyces</taxon>
    </lineage>
</organism>
<dbReference type="VEuPathDB" id="FungiDB:EMCG_01440"/>
<keyword evidence="3" id="KW-0597">Phosphoprotein</keyword>
<evidence type="ECO:0000256" key="3">
    <source>
        <dbReference type="ARBA" id="ARBA00022553"/>
    </source>
</evidence>
<dbReference type="GO" id="GO:0004674">
    <property type="term" value="F:protein serine/threonine kinase activity"/>
    <property type="evidence" value="ECO:0007669"/>
    <property type="project" value="UniProtKB-KW"/>
</dbReference>
<sequence>MSSAMQTVSQHSTTQSPSQYASTGSPRQPLHQTPVGPRQSSRHQNDYAVALNSPVSPDQFYSPPSAVTSTMNTPHHLPLPPSTQSSPATPTTGQGSSNTRPRPTPTLSDGPGSPPIPPPRTSSNQRSRTSSTAPSANTSTERVGNSKHSRRRGDSARDRGDRDHAHDSNGWDKAKDDAGSAAAKRRKGPHSPDGPQRAASTREPRDHASPSALESRSEAAMGPTSIPAGIDKEGSTVINRMVITEPEVDIVREKERLAEAQTGPETLPGLGLVSSEGVDDGGRGARSRHDYSNSSRRKETTFGDYVLGQTIGEGEFGKVRLGWKKDGSVQVAIKLLRRESLGNNPSRLPKIYREISILKELSHPNIVRLHEMAETDRHIGIVLEYASGGELFDYILNHRYLKDNPARRLFAQLVSGVGYLHKKGIVHRDLKLENLMLDRNRNIIITDFGFANTFDPADELGEEIEYNLTNREFVKRMKLDRPNAKGVRRGDLMQTSCGSPCYAAPELVVTDSLYTGRKVDVWSCGVILYAMLAGYLPFDDDPANPEGDNINLLYKYIVTTPLTFPEYVTPHARDLLRRILVPDPRKRADLFEVARHSWLAEYAHVVSHITSNTTNVADIANTTVPAEDQQETPSLARSASVREPPKTQHQSNVSPVGGLSHQQGKISQEDEKPKQRDAKRRTVQVEYVPPQSQTARGDSTTASSSLGPTSGPAGSSQARPSSSREPPTSSAGAAVAAATAAASRSKPLPKDPPVNAQSTSHNTTDRLQGMPQSQSRNLAQSISDLTGTYSGIQDTLPQTTRPRTGGSLASTVAGRYDSRLPSRGSYSQPAAPAVATTNVQGRLAQPKNGKTYSISPPIAQQTAGSSVGRPSTNQDYSAALQQEAQTKSHKRSSTVSSIGEKLFGRSGSIFGGRSSQHGQRSSKRYPPTSMKEPIVSDEPRASIDSRRSISHPFHRKQGDSSQEHTTKSRRFSLLPASFSMKTFSSNKETPPTANSHMAQVDDFIHPPESRGHKQQQQQQQRLSTANASSQSQNPGAAHHTQDEQGFGNTNDQMDMMNYSAQIDQQFAALHADPEPQAQSNPYGSPHIAAEQYYQEDHRAKPSSARYFPEPQNSSYTEQFMPSYPEGYTPGHDNGNGSRQSMQPGHHSGRGSNVLQKNNRRFADAYEYEKDSSHHSGSSGAARRVMDFFRRRGKYRAGDHQ</sequence>
<feature type="domain" description="Protein kinase" evidence="12">
    <location>
        <begin position="305"/>
        <end position="599"/>
    </location>
</feature>
<evidence type="ECO:0000256" key="1">
    <source>
        <dbReference type="ARBA" id="ARBA00012513"/>
    </source>
</evidence>
<evidence type="ECO:0000256" key="4">
    <source>
        <dbReference type="ARBA" id="ARBA00022679"/>
    </source>
</evidence>
<keyword evidence="5 10" id="KW-0547">Nucleotide-binding</keyword>
<dbReference type="GO" id="GO:0045033">
    <property type="term" value="P:peroxisome inheritance"/>
    <property type="evidence" value="ECO:0007669"/>
    <property type="project" value="UniProtKB-ARBA"/>
</dbReference>
<feature type="region of interest" description="Disordered" evidence="11">
    <location>
        <begin position="624"/>
        <end position="973"/>
    </location>
</feature>
<feature type="region of interest" description="Disordered" evidence="11">
    <location>
        <begin position="1096"/>
        <end position="1184"/>
    </location>
</feature>
<dbReference type="Pfam" id="PF00069">
    <property type="entry name" value="Pkinase"/>
    <property type="match status" value="1"/>
</dbReference>
<dbReference type="PROSITE" id="PS50011">
    <property type="entry name" value="PROTEIN_KINASE_DOM"/>
    <property type="match status" value="1"/>
</dbReference>
<evidence type="ECO:0000256" key="11">
    <source>
        <dbReference type="SAM" id="MobiDB-lite"/>
    </source>
</evidence>
<feature type="compositionally biased region" description="Low complexity" evidence="11">
    <location>
        <begin position="121"/>
        <end position="140"/>
    </location>
</feature>
<feature type="compositionally biased region" description="Polar residues" evidence="11">
    <location>
        <begin position="690"/>
        <end position="718"/>
    </location>
</feature>